<dbReference type="AlphaFoldDB" id="A0A1I2AMX1"/>
<dbReference type="RefSeq" id="WP_093712399.1">
    <property type="nucleotide sequence ID" value="NZ_FONG01000003.1"/>
</dbReference>
<evidence type="ECO:0000256" key="1">
    <source>
        <dbReference type="ARBA" id="ARBA00008791"/>
    </source>
</evidence>
<dbReference type="OrthoDB" id="3865341at2"/>
<evidence type="ECO:0000313" key="4">
    <source>
        <dbReference type="Proteomes" id="UP000199323"/>
    </source>
</evidence>
<evidence type="ECO:0000259" key="2">
    <source>
        <dbReference type="Pfam" id="PF00582"/>
    </source>
</evidence>
<dbReference type="InterPro" id="IPR014729">
    <property type="entry name" value="Rossmann-like_a/b/a_fold"/>
</dbReference>
<accession>A0A1I2AMX1</accession>
<comment type="similarity">
    <text evidence="1">Belongs to the universal stress protein A family.</text>
</comment>
<dbReference type="InterPro" id="IPR006016">
    <property type="entry name" value="UspA"/>
</dbReference>
<dbReference type="Pfam" id="PF00582">
    <property type="entry name" value="Usp"/>
    <property type="match status" value="2"/>
</dbReference>
<gene>
    <name evidence="3" type="ORF">SAMN05216251_103157</name>
</gene>
<dbReference type="STRING" id="380248.SAMN05216251_103157"/>
<evidence type="ECO:0000313" key="3">
    <source>
        <dbReference type="EMBL" id="SFE45364.1"/>
    </source>
</evidence>
<feature type="domain" description="UspA" evidence="2">
    <location>
        <begin position="139"/>
        <end position="294"/>
    </location>
</feature>
<dbReference type="Proteomes" id="UP000199323">
    <property type="component" value="Unassembled WGS sequence"/>
</dbReference>
<name>A0A1I2AMX1_9ACTN</name>
<keyword evidence="4" id="KW-1185">Reference proteome</keyword>
<feature type="domain" description="UspA" evidence="2">
    <location>
        <begin position="55"/>
        <end position="123"/>
    </location>
</feature>
<dbReference type="PANTHER" id="PTHR46268">
    <property type="entry name" value="STRESS RESPONSE PROTEIN NHAX"/>
    <property type="match status" value="1"/>
</dbReference>
<dbReference type="PRINTS" id="PR01438">
    <property type="entry name" value="UNVRSLSTRESS"/>
</dbReference>
<reference evidence="3 4" key="1">
    <citation type="submission" date="2016-10" db="EMBL/GenBank/DDBJ databases">
        <authorList>
            <person name="de Groot N.N."/>
        </authorList>
    </citation>
    <scope>NUCLEOTIDE SEQUENCE [LARGE SCALE GENOMIC DNA]</scope>
    <source>
        <strain evidence="3 4">CGMCC 4.3510</strain>
    </source>
</reference>
<protein>
    <submittedName>
        <fullName evidence="3">Nucleotide-binding universal stress protein, UspA family</fullName>
    </submittedName>
</protein>
<dbReference type="PANTHER" id="PTHR46268:SF6">
    <property type="entry name" value="UNIVERSAL STRESS PROTEIN UP12"/>
    <property type="match status" value="1"/>
</dbReference>
<dbReference type="SUPFAM" id="SSF52402">
    <property type="entry name" value="Adenine nucleotide alpha hydrolases-like"/>
    <property type="match status" value="2"/>
</dbReference>
<sequence length="298" mass="31104">MSTQRVVVGVDGSPVSFAALDAAAAEAGRRAGSLEVITCVGGLDEPGPVLRAAQERMAVRHPGLTVRLWPAVGDPADVLVDRGRDAGLVVVGSRGIGGVAALLMRSVSRRVAARTRAPLLVVRGTDPRDAARGRGTGPVLLGLESDGDLDAALFAFEEAELRGTGLEVLHAWTYREAVPPSPGAPAAEPVREHVGEAVHEPVHEPVREAVARQASAAAELPRGFVAPLRRHFPHLAVETRSVRSTPCRALIAATSGAQLVVIAAHRRAHRPGIQLGPVTEALLHHAHCPVAVVPVPEP</sequence>
<proteinExistence type="inferred from homology"/>
<dbReference type="Gene3D" id="3.40.50.620">
    <property type="entry name" value="HUPs"/>
    <property type="match status" value="2"/>
</dbReference>
<dbReference type="EMBL" id="FONG01000003">
    <property type="protein sequence ID" value="SFE45364.1"/>
    <property type="molecule type" value="Genomic_DNA"/>
</dbReference>
<dbReference type="InterPro" id="IPR006015">
    <property type="entry name" value="Universal_stress_UspA"/>
</dbReference>
<organism evidence="3 4">
    <name type="scientific">Actinacidiphila alni</name>
    <dbReference type="NCBI Taxonomy" id="380248"/>
    <lineage>
        <taxon>Bacteria</taxon>
        <taxon>Bacillati</taxon>
        <taxon>Actinomycetota</taxon>
        <taxon>Actinomycetes</taxon>
        <taxon>Kitasatosporales</taxon>
        <taxon>Streptomycetaceae</taxon>
        <taxon>Actinacidiphila</taxon>
    </lineage>
</organism>